<organism evidence="1 2">
    <name type="scientific">Hyaloscypha variabilis (strain UAMH 11265 / GT02V1 / F)</name>
    <name type="common">Meliniomyces variabilis</name>
    <dbReference type="NCBI Taxonomy" id="1149755"/>
    <lineage>
        <taxon>Eukaryota</taxon>
        <taxon>Fungi</taxon>
        <taxon>Dikarya</taxon>
        <taxon>Ascomycota</taxon>
        <taxon>Pezizomycotina</taxon>
        <taxon>Leotiomycetes</taxon>
        <taxon>Helotiales</taxon>
        <taxon>Hyaloscyphaceae</taxon>
        <taxon>Hyaloscypha</taxon>
        <taxon>Hyaloscypha variabilis</taxon>
    </lineage>
</organism>
<dbReference type="EMBL" id="KZ613947">
    <property type="protein sequence ID" value="PMD39078.1"/>
    <property type="molecule type" value="Genomic_DNA"/>
</dbReference>
<name>A0A2J6RKM6_HYAVF</name>
<protein>
    <submittedName>
        <fullName evidence="1">Uncharacterized protein</fullName>
    </submittedName>
</protein>
<dbReference type="AlphaFoldDB" id="A0A2J6RKM6"/>
<proteinExistence type="predicted"/>
<evidence type="ECO:0000313" key="1">
    <source>
        <dbReference type="EMBL" id="PMD39078.1"/>
    </source>
</evidence>
<dbReference type="Proteomes" id="UP000235786">
    <property type="component" value="Unassembled WGS sequence"/>
</dbReference>
<evidence type="ECO:0000313" key="2">
    <source>
        <dbReference type="Proteomes" id="UP000235786"/>
    </source>
</evidence>
<gene>
    <name evidence="1" type="ORF">L207DRAFT_51719</name>
</gene>
<keyword evidence="2" id="KW-1185">Reference proteome</keyword>
<accession>A0A2J6RKM6</accession>
<reference evidence="1 2" key="1">
    <citation type="submission" date="2016-04" db="EMBL/GenBank/DDBJ databases">
        <title>A degradative enzymes factory behind the ericoid mycorrhizal symbiosis.</title>
        <authorList>
            <consortium name="DOE Joint Genome Institute"/>
            <person name="Martino E."/>
            <person name="Morin E."/>
            <person name="Grelet G."/>
            <person name="Kuo A."/>
            <person name="Kohler A."/>
            <person name="Daghino S."/>
            <person name="Barry K."/>
            <person name="Choi C."/>
            <person name="Cichocki N."/>
            <person name="Clum A."/>
            <person name="Copeland A."/>
            <person name="Hainaut M."/>
            <person name="Haridas S."/>
            <person name="Labutti K."/>
            <person name="Lindquist E."/>
            <person name="Lipzen A."/>
            <person name="Khouja H.-R."/>
            <person name="Murat C."/>
            <person name="Ohm R."/>
            <person name="Olson A."/>
            <person name="Spatafora J."/>
            <person name="Veneault-Fourrey C."/>
            <person name="Henrissat B."/>
            <person name="Grigoriev I."/>
            <person name="Martin F."/>
            <person name="Perotto S."/>
        </authorList>
    </citation>
    <scope>NUCLEOTIDE SEQUENCE [LARGE SCALE GENOMIC DNA]</scope>
    <source>
        <strain evidence="1 2">F</strain>
    </source>
</reference>
<sequence length="101" mass="11213">MRHTVVGKILPSCTALQICCSWLCHGCFKLRIPLSKRPQLIGGSLGFETPSRLDLAIEADGKSNDGMLHRKGRIRTLEFLAFVLLNMEGVWCTDPLCPRSS</sequence>